<name>A0A176W0B7_MARPO</name>
<comment type="subcellular location">
    <subcellularLocation>
        <location evidence="1">Membrane</location>
        <topology evidence="1">Multi-pass membrane protein</topology>
    </subcellularLocation>
</comment>
<feature type="compositionally biased region" description="Basic and acidic residues" evidence="5">
    <location>
        <begin position="41"/>
        <end position="63"/>
    </location>
</feature>
<feature type="transmembrane region" description="Helical" evidence="6">
    <location>
        <begin position="748"/>
        <end position="764"/>
    </location>
</feature>
<dbReference type="InterPro" id="IPR001898">
    <property type="entry name" value="SLC13A/DASS"/>
</dbReference>
<evidence type="ECO:0008006" key="9">
    <source>
        <dbReference type="Google" id="ProtNLM"/>
    </source>
</evidence>
<protein>
    <recommendedName>
        <fullName evidence="9">Citrate transporter-like domain-containing protein</fullName>
    </recommendedName>
</protein>
<evidence type="ECO:0000313" key="7">
    <source>
        <dbReference type="EMBL" id="OAE25895.1"/>
    </source>
</evidence>
<proteinExistence type="predicted"/>
<evidence type="ECO:0000256" key="5">
    <source>
        <dbReference type="SAM" id="MobiDB-lite"/>
    </source>
</evidence>
<evidence type="ECO:0000313" key="8">
    <source>
        <dbReference type="Proteomes" id="UP000077202"/>
    </source>
</evidence>
<feature type="transmembrane region" description="Helical" evidence="6">
    <location>
        <begin position="776"/>
        <end position="801"/>
    </location>
</feature>
<evidence type="ECO:0000256" key="4">
    <source>
        <dbReference type="ARBA" id="ARBA00023136"/>
    </source>
</evidence>
<feature type="transmembrane region" description="Helical" evidence="6">
    <location>
        <begin position="679"/>
        <end position="696"/>
    </location>
</feature>
<feature type="transmembrane region" description="Helical" evidence="6">
    <location>
        <begin position="353"/>
        <end position="384"/>
    </location>
</feature>
<feature type="transmembrane region" description="Helical" evidence="6">
    <location>
        <begin position="708"/>
        <end position="728"/>
    </location>
</feature>
<keyword evidence="3 6" id="KW-1133">Transmembrane helix</keyword>
<reference evidence="7" key="1">
    <citation type="submission" date="2016-03" db="EMBL/GenBank/DDBJ databases">
        <title>Mechanisms controlling the formation of the plant cell surface in tip-growing cells are functionally conserved among land plants.</title>
        <authorList>
            <person name="Honkanen S."/>
            <person name="Jones V.A."/>
            <person name="Morieri G."/>
            <person name="Champion C."/>
            <person name="Hetherington A.J."/>
            <person name="Kelly S."/>
            <person name="Saint-Marcoux D."/>
            <person name="Proust H."/>
            <person name="Prescott H."/>
            <person name="Dolan L."/>
        </authorList>
    </citation>
    <scope>NUCLEOTIDE SEQUENCE [LARGE SCALE GENOMIC DNA]</scope>
    <source>
        <tissue evidence="7">Whole gametophyte</tissue>
    </source>
</reference>
<feature type="transmembrane region" description="Helical" evidence="6">
    <location>
        <begin position="835"/>
        <end position="857"/>
    </location>
</feature>
<feature type="transmembrane region" description="Helical" evidence="6">
    <location>
        <begin position="641"/>
        <end position="659"/>
    </location>
</feature>
<feature type="transmembrane region" description="Helical" evidence="6">
    <location>
        <begin position="444"/>
        <end position="470"/>
    </location>
</feature>
<feature type="region of interest" description="Disordered" evidence="5">
    <location>
        <begin position="241"/>
        <end position="268"/>
    </location>
</feature>
<dbReference type="PANTHER" id="PTHR10283:SF82">
    <property type="entry name" value="SOLUTE CARRIER FAMILY 13 MEMBER 2"/>
    <property type="match status" value="1"/>
</dbReference>
<evidence type="ECO:0000256" key="2">
    <source>
        <dbReference type="ARBA" id="ARBA00022692"/>
    </source>
</evidence>
<feature type="region of interest" description="Disordered" evidence="5">
    <location>
        <begin position="31"/>
        <end position="66"/>
    </location>
</feature>
<keyword evidence="8" id="KW-1185">Reference proteome</keyword>
<dbReference type="Proteomes" id="UP000077202">
    <property type="component" value="Unassembled WGS sequence"/>
</dbReference>
<feature type="transmembrane region" description="Helical" evidence="6">
    <location>
        <begin position="404"/>
        <end position="423"/>
    </location>
</feature>
<dbReference type="PANTHER" id="PTHR10283">
    <property type="entry name" value="SOLUTE CARRIER FAMILY 13 MEMBER"/>
    <property type="match status" value="1"/>
</dbReference>
<evidence type="ECO:0000256" key="3">
    <source>
        <dbReference type="ARBA" id="ARBA00022989"/>
    </source>
</evidence>
<dbReference type="GO" id="GO:0005886">
    <property type="term" value="C:plasma membrane"/>
    <property type="evidence" value="ECO:0007669"/>
    <property type="project" value="TreeGrafter"/>
</dbReference>
<keyword evidence="2 6" id="KW-0812">Transmembrane</keyword>
<gene>
    <name evidence="7" type="ORF">AXG93_2145s1950</name>
</gene>
<dbReference type="Pfam" id="PF00939">
    <property type="entry name" value="Na_sulph_symp"/>
    <property type="match status" value="1"/>
</dbReference>
<sequence>MRFLNPLGSSNLKCVDTSVDHLLQSLLQSEHKSPMKVIPPTRDRTTSCSSAKREPAQSSKEEETVNPFTELPAHRVRLGLELGLRWNWNGNWNSLQQPGKAGRQANGGMVGAMAELRTGLGLPLNAGLPHAIGQAGRGGHARSPGEEAVAGSLRGRRALESGVWTRVYLWKKRGVSRSSAGRSRWRHVPVRACPARKWSGNGSGSAQIRPKESFLNFVVSRRGECGEIDCRRREFASGGAEVGRSHETLTAEGGGRKKSGENSAQDENRIAMVDSVRAPLLDNGGSNNESGAQLRRAESNGCIIDRVCIPVCRHVSRRNCEILSGPVGAMVVYLTARATGAGNETMEADPHKIAIMLGALVWMAFWWIFEPVPIAITSLLPLALFPFLQIMDSQQVSSLYTNDIVMLMLGTFILAQAIERYDLHKRMALKILLISGGQNMDPRLVLLGFCAGPAFVSMWMSNTSAAVMMIPMAKGVLDNLKPLASSTSSASQPPLRATSSPSLAAFMEDEEHAIGSKLHDEDEELEQEERRMAEAVVHTYSQGVMLGVTFGTAVGGMATLIGCGPNVVMPGLYHERFPEAPQVTFLQWFKFAMPLAVPYLILQWLFLCWYYCPSSAVPILSASLNRQLVEKDYESLGPMTFAEKFIFGEFSILVVLWISRTFGSTPGWGYYFGNFPNDGTVSIMAAILLFIVPNKIKEGEMLMDWKHCKGISWSVLLLLGGGFALSKGIQVTGLSNYMGMKMQFLESVPYYLLTPMMSIIINVATEFSSNTATATLFLPIMAEVAVSINCHPLLLMIPATFSSNFAFMLPSGTPPNALAHGTGFLPVNDMLFPGFMMHIIGMVLLSIFTPTLGAYVFGLDTPASSLPWIFE</sequence>
<evidence type="ECO:0000256" key="6">
    <source>
        <dbReference type="SAM" id="Phobius"/>
    </source>
</evidence>
<dbReference type="AlphaFoldDB" id="A0A176W0B7"/>
<comment type="caution">
    <text evidence="7">The sequence shown here is derived from an EMBL/GenBank/DDBJ whole genome shotgun (WGS) entry which is preliminary data.</text>
</comment>
<dbReference type="CDD" id="cd01115">
    <property type="entry name" value="SLC13_permease"/>
    <property type="match status" value="1"/>
</dbReference>
<evidence type="ECO:0000256" key="1">
    <source>
        <dbReference type="ARBA" id="ARBA00004141"/>
    </source>
</evidence>
<organism evidence="7 8">
    <name type="scientific">Marchantia polymorpha subsp. ruderalis</name>
    <dbReference type="NCBI Taxonomy" id="1480154"/>
    <lineage>
        <taxon>Eukaryota</taxon>
        <taxon>Viridiplantae</taxon>
        <taxon>Streptophyta</taxon>
        <taxon>Embryophyta</taxon>
        <taxon>Marchantiophyta</taxon>
        <taxon>Marchantiopsida</taxon>
        <taxon>Marchantiidae</taxon>
        <taxon>Marchantiales</taxon>
        <taxon>Marchantiaceae</taxon>
        <taxon>Marchantia</taxon>
    </lineage>
</organism>
<feature type="compositionally biased region" description="Basic and acidic residues" evidence="5">
    <location>
        <begin position="243"/>
        <end position="260"/>
    </location>
</feature>
<dbReference type="GO" id="GO:0015140">
    <property type="term" value="F:malate transmembrane transporter activity"/>
    <property type="evidence" value="ECO:0007669"/>
    <property type="project" value="UniProtKB-ARBA"/>
</dbReference>
<feature type="transmembrane region" description="Helical" evidence="6">
    <location>
        <begin position="596"/>
        <end position="620"/>
    </location>
</feature>
<keyword evidence="4 6" id="KW-0472">Membrane</keyword>
<dbReference type="EMBL" id="LVLJ01002289">
    <property type="protein sequence ID" value="OAE25895.1"/>
    <property type="molecule type" value="Genomic_DNA"/>
</dbReference>
<accession>A0A176W0B7</accession>